<keyword evidence="1" id="KW-0732">Signal</keyword>
<sequence length="451" mass="47525">MSVRGHYTLSRRGLLKASGIVVSSAAMTSALVACGSSGPNSSDAGGAGDFAASAWAIQSSQSDSYIAAVDRWNEAHPEERIDLQVMPDNGYKDKVRVALGADQAPTLIYGWGGGGLRDYVEQGLVDSITQLAGSEHAGIAERYLEATLGAATIDGELYGVPIGNMQPVVVLYNKEVFSAIGAEVPQTWSELLNVVEQAKSANFTPIALAGQSKWTHLPYLAYLVDRIGGPEVFAKIEADQADGWSDPAVLEAARKIQELVEAGAFASDASATSYESGAADALLYTGKAAMLVMLSNAYSNIAQASPEFVESGNLGYFAFPAVEGGKGDPKDVTGNPSAYWYVTSASTDAAKDIAIRFLDEQVMNDQYVEEIIGRASVPGAVSAGDKLAAAEDPFASYVFEMVNEAPAFQLSLDQALTPVQGEALNTALDQLFLLEITPQEFVDTMTATVGK</sequence>
<accession>A0A1M4RZW1</accession>
<dbReference type="AlphaFoldDB" id="A0A1M4RZW1"/>
<dbReference type="InterPro" id="IPR006311">
    <property type="entry name" value="TAT_signal"/>
</dbReference>
<dbReference type="PROSITE" id="PS51257">
    <property type="entry name" value="PROKAR_LIPOPROTEIN"/>
    <property type="match status" value="1"/>
</dbReference>
<dbReference type="STRING" id="1892869.ACGLYG10_1483"/>
<dbReference type="EMBL" id="FQTT01000010">
    <property type="protein sequence ID" value="SHE25267.1"/>
    <property type="molecule type" value="Genomic_DNA"/>
</dbReference>
<evidence type="ECO:0000313" key="2">
    <source>
        <dbReference type="EMBL" id="SHE25267.1"/>
    </source>
</evidence>
<evidence type="ECO:0000256" key="1">
    <source>
        <dbReference type="SAM" id="SignalP"/>
    </source>
</evidence>
<dbReference type="SUPFAM" id="SSF53850">
    <property type="entry name" value="Periplasmic binding protein-like II"/>
    <property type="match status" value="1"/>
</dbReference>
<dbReference type="RefSeq" id="WP_170866485.1">
    <property type="nucleotide sequence ID" value="NZ_FQTT01000010.1"/>
</dbReference>
<dbReference type="PANTHER" id="PTHR43649:SF14">
    <property type="entry name" value="BLR3389 PROTEIN"/>
    <property type="match status" value="1"/>
</dbReference>
<feature type="chain" id="PRO_5038682761" description="Bacterial extracellular solute-binding protein" evidence="1">
    <location>
        <begin position="33"/>
        <end position="451"/>
    </location>
</feature>
<feature type="signal peptide" evidence="1">
    <location>
        <begin position="1"/>
        <end position="32"/>
    </location>
</feature>
<dbReference type="Gene3D" id="3.40.190.10">
    <property type="entry name" value="Periplasmic binding protein-like II"/>
    <property type="match status" value="2"/>
</dbReference>
<dbReference type="PANTHER" id="PTHR43649">
    <property type="entry name" value="ARABINOSE-BINDING PROTEIN-RELATED"/>
    <property type="match status" value="1"/>
</dbReference>
<organism evidence="2 3">
    <name type="scientific">Actinomyces glycerinitolerans</name>
    <dbReference type="NCBI Taxonomy" id="1892869"/>
    <lineage>
        <taxon>Bacteria</taxon>
        <taxon>Bacillati</taxon>
        <taxon>Actinomycetota</taxon>
        <taxon>Actinomycetes</taxon>
        <taxon>Actinomycetales</taxon>
        <taxon>Actinomycetaceae</taxon>
        <taxon>Actinomyces</taxon>
    </lineage>
</organism>
<dbReference type="Proteomes" id="UP000184291">
    <property type="component" value="Unassembled WGS sequence"/>
</dbReference>
<gene>
    <name evidence="2" type="ORF">ACGLYG10_1483</name>
</gene>
<name>A0A1M4RZW1_9ACTO</name>
<dbReference type="PROSITE" id="PS51318">
    <property type="entry name" value="TAT"/>
    <property type="match status" value="1"/>
</dbReference>
<dbReference type="Pfam" id="PF01547">
    <property type="entry name" value="SBP_bac_1"/>
    <property type="match status" value="1"/>
</dbReference>
<evidence type="ECO:0008006" key="4">
    <source>
        <dbReference type="Google" id="ProtNLM"/>
    </source>
</evidence>
<proteinExistence type="predicted"/>
<evidence type="ECO:0000313" key="3">
    <source>
        <dbReference type="Proteomes" id="UP000184291"/>
    </source>
</evidence>
<protein>
    <recommendedName>
        <fullName evidence="4">Bacterial extracellular solute-binding protein</fullName>
    </recommendedName>
</protein>
<reference evidence="3" key="1">
    <citation type="submission" date="2016-09" db="EMBL/GenBank/DDBJ databases">
        <authorList>
            <person name="Strepis N."/>
        </authorList>
    </citation>
    <scope>NUCLEOTIDE SEQUENCE [LARGE SCALE GENOMIC DNA]</scope>
</reference>
<dbReference type="InterPro" id="IPR050490">
    <property type="entry name" value="Bact_solute-bd_prot1"/>
</dbReference>
<dbReference type="InterPro" id="IPR006059">
    <property type="entry name" value="SBP"/>
</dbReference>
<keyword evidence="3" id="KW-1185">Reference proteome</keyword>